<protein>
    <recommendedName>
        <fullName evidence="4">Iron transporter</fullName>
    </recommendedName>
</protein>
<dbReference type="EMBL" id="JACHLK010000001">
    <property type="protein sequence ID" value="MBB6557725.1"/>
    <property type="molecule type" value="Genomic_DNA"/>
</dbReference>
<feature type="transmembrane region" description="Helical" evidence="1">
    <location>
        <begin position="20"/>
        <end position="45"/>
    </location>
</feature>
<dbReference type="Proteomes" id="UP000575083">
    <property type="component" value="Unassembled WGS sequence"/>
</dbReference>
<dbReference type="Pfam" id="PF12365">
    <property type="entry name" value="DUF3649"/>
    <property type="match status" value="1"/>
</dbReference>
<evidence type="ECO:0000313" key="3">
    <source>
        <dbReference type="Proteomes" id="UP000575083"/>
    </source>
</evidence>
<evidence type="ECO:0000313" key="2">
    <source>
        <dbReference type="EMBL" id="MBB6557725.1"/>
    </source>
</evidence>
<dbReference type="InterPro" id="IPR022109">
    <property type="entry name" value="DUF3649"/>
</dbReference>
<keyword evidence="1" id="KW-1133">Transmembrane helix</keyword>
<evidence type="ECO:0008006" key="4">
    <source>
        <dbReference type="Google" id="ProtNLM"/>
    </source>
</evidence>
<feature type="transmembrane region" description="Helical" evidence="1">
    <location>
        <begin position="83"/>
        <end position="103"/>
    </location>
</feature>
<accession>A0A7X0P9E3</accession>
<reference evidence="2 3" key="1">
    <citation type="submission" date="2020-08" db="EMBL/GenBank/DDBJ databases">
        <title>Functional genomics of gut bacteria from endangered species of beetles.</title>
        <authorList>
            <person name="Carlos-Shanley C."/>
        </authorList>
    </citation>
    <scope>NUCLEOTIDE SEQUENCE [LARGE SCALE GENOMIC DNA]</scope>
    <source>
        <strain evidence="2 3">S00198</strain>
    </source>
</reference>
<organism evidence="2 3">
    <name type="scientific">Acidovorax soli</name>
    <dbReference type="NCBI Taxonomy" id="592050"/>
    <lineage>
        <taxon>Bacteria</taxon>
        <taxon>Pseudomonadati</taxon>
        <taxon>Pseudomonadota</taxon>
        <taxon>Betaproteobacteria</taxon>
        <taxon>Burkholderiales</taxon>
        <taxon>Comamonadaceae</taxon>
        <taxon>Acidovorax</taxon>
    </lineage>
</organism>
<dbReference type="AlphaFoldDB" id="A0A7X0P9E3"/>
<comment type="caution">
    <text evidence="2">The sequence shown here is derived from an EMBL/GenBank/DDBJ whole genome shotgun (WGS) entry which is preliminary data.</text>
</comment>
<keyword evidence="1" id="KW-0812">Transmembrane</keyword>
<name>A0A7X0P9E3_9BURK</name>
<feature type="transmembrane region" description="Helical" evidence="1">
    <location>
        <begin position="57"/>
        <end position="77"/>
    </location>
</feature>
<proteinExistence type="predicted"/>
<gene>
    <name evidence="2" type="ORF">HNP48_000389</name>
</gene>
<evidence type="ECO:0000256" key="1">
    <source>
        <dbReference type="SAM" id="Phobius"/>
    </source>
</evidence>
<sequence>MAAIPASSTKPSPARYRLMVASRAVAGAFGGYALASLVTAVLSLALPLITGASRASALLTATMLSFAVYAVAVMWAFSARSALSAWVGLAIASAVFGAALLALQGARA</sequence>
<keyword evidence="1" id="KW-0472">Membrane</keyword>
<dbReference type="RefSeq" id="WP_184855160.1">
    <property type="nucleotide sequence ID" value="NZ_JACHLK010000001.1"/>
</dbReference>
<keyword evidence="3" id="KW-1185">Reference proteome</keyword>